<dbReference type="PRINTS" id="PR00625">
    <property type="entry name" value="JDOMAIN"/>
</dbReference>
<dbReference type="SUPFAM" id="SSF46565">
    <property type="entry name" value="Chaperone J-domain"/>
    <property type="match status" value="1"/>
</dbReference>
<dbReference type="PROSITE" id="PS50076">
    <property type="entry name" value="DNAJ_2"/>
    <property type="match status" value="1"/>
</dbReference>
<dbReference type="AlphaFoldDB" id="K8EEF9"/>
<dbReference type="GeneID" id="19016161"/>
<dbReference type="InterPro" id="IPR052243">
    <property type="entry name" value="Mito_inner_membrane_organizer"/>
</dbReference>
<dbReference type="GO" id="GO:0005739">
    <property type="term" value="C:mitochondrion"/>
    <property type="evidence" value="ECO:0007669"/>
    <property type="project" value="GOC"/>
</dbReference>
<dbReference type="Gene3D" id="1.10.287.110">
    <property type="entry name" value="DnaJ domain"/>
    <property type="match status" value="1"/>
</dbReference>
<feature type="region of interest" description="Disordered" evidence="2">
    <location>
        <begin position="570"/>
        <end position="603"/>
    </location>
</feature>
<dbReference type="eggNOG" id="KOG0718">
    <property type="taxonomic scope" value="Eukaryota"/>
</dbReference>
<feature type="region of interest" description="Disordered" evidence="2">
    <location>
        <begin position="690"/>
        <end position="718"/>
    </location>
</feature>
<dbReference type="GO" id="GO:0042407">
    <property type="term" value="P:cristae formation"/>
    <property type="evidence" value="ECO:0007669"/>
    <property type="project" value="TreeGrafter"/>
</dbReference>
<dbReference type="InterPro" id="IPR001623">
    <property type="entry name" value="DnaJ_domain"/>
</dbReference>
<dbReference type="CDD" id="cd06257">
    <property type="entry name" value="DnaJ"/>
    <property type="match status" value="1"/>
</dbReference>
<protein>
    <recommendedName>
        <fullName evidence="3">J domain-containing protein</fullName>
    </recommendedName>
</protein>
<dbReference type="PANTHER" id="PTHR44157">
    <property type="entry name" value="DNAJ HOMOLOG SUBFAMILY C MEMBER 11"/>
    <property type="match status" value="1"/>
</dbReference>
<dbReference type="Proteomes" id="UP000198341">
    <property type="component" value="Chromosome 4"/>
</dbReference>
<dbReference type="InterPro" id="IPR024586">
    <property type="entry name" value="DnaJ-like_C11_C"/>
</dbReference>
<keyword evidence="5" id="KW-1185">Reference proteome</keyword>
<dbReference type="KEGG" id="bpg:Bathy04g01360"/>
<organism evidence="4 5">
    <name type="scientific">Bathycoccus prasinos</name>
    <dbReference type="NCBI Taxonomy" id="41875"/>
    <lineage>
        <taxon>Eukaryota</taxon>
        <taxon>Viridiplantae</taxon>
        <taxon>Chlorophyta</taxon>
        <taxon>Mamiellophyceae</taxon>
        <taxon>Mamiellales</taxon>
        <taxon>Bathycoccaceae</taxon>
        <taxon>Bathycoccus</taxon>
    </lineage>
</organism>
<accession>K8EEF9</accession>
<dbReference type="RefSeq" id="XP_007513829.1">
    <property type="nucleotide sequence ID" value="XM_007513767.1"/>
</dbReference>
<proteinExistence type="predicted"/>
<keyword evidence="1" id="KW-0143">Chaperone</keyword>
<evidence type="ECO:0000256" key="2">
    <source>
        <dbReference type="SAM" id="MobiDB-lite"/>
    </source>
</evidence>
<gene>
    <name evidence="4" type="ORF">Bathy04g01360</name>
</gene>
<dbReference type="Pfam" id="PF00226">
    <property type="entry name" value="DnaJ"/>
    <property type="match status" value="1"/>
</dbReference>
<evidence type="ECO:0000313" key="4">
    <source>
        <dbReference type="EMBL" id="CCO16354.1"/>
    </source>
</evidence>
<dbReference type="InterPro" id="IPR018253">
    <property type="entry name" value="DnaJ_domain_CS"/>
</dbReference>
<dbReference type="PANTHER" id="PTHR44157:SF1">
    <property type="entry name" value="DNAJ HOMOLOG SUBFAMILY C MEMBER 11"/>
    <property type="match status" value="1"/>
</dbReference>
<feature type="compositionally biased region" description="Acidic residues" evidence="2">
    <location>
        <begin position="702"/>
        <end position="718"/>
    </location>
</feature>
<reference evidence="4 5" key="1">
    <citation type="submission" date="2011-10" db="EMBL/GenBank/DDBJ databases">
        <authorList>
            <person name="Genoscope - CEA"/>
        </authorList>
    </citation>
    <scope>NUCLEOTIDE SEQUENCE [LARGE SCALE GENOMIC DNA]</scope>
    <source>
        <strain evidence="4 5">RCC 1105</strain>
    </source>
</reference>
<feature type="compositionally biased region" description="Basic and acidic residues" evidence="2">
    <location>
        <begin position="572"/>
        <end position="603"/>
    </location>
</feature>
<evidence type="ECO:0000259" key="3">
    <source>
        <dbReference type="PROSITE" id="PS50076"/>
    </source>
</evidence>
<dbReference type="PROSITE" id="PS00636">
    <property type="entry name" value="DNAJ_1"/>
    <property type="match status" value="1"/>
</dbReference>
<evidence type="ECO:0000313" key="5">
    <source>
        <dbReference type="Proteomes" id="UP000198341"/>
    </source>
</evidence>
<dbReference type="OrthoDB" id="10250354at2759"/>
<dbReference type="SMART" id="SM00271">
    <property type="entry name" value="DnaJ"/>
    <property type="match status" value="1"/>
</dbReference>
<evidence type="ECO:0000256" key="1">
    <source>
        <dbReference type="ARBA" id="ARBA00023186"/>
    </source>
</evidence>
<dbReference type="EMBL" id="FO082275">
    <property type="protein sequence ID" value="CCO16354.1"/>
    <property type="molecule type" value="Genomic_DNA"/>
</dbReference>
<sequence>MDENDGRSSQKKDYYAVLNLPRDCTTEDVKRKYKLLAQKVHPDKAVSNNNNAAKKSFALIHEAYQILHDAEKRKVYDIYGHVGVDESTQSKEIMSYSKRKTTEEMRKEFEYFERQKARERAERKHQQSSGYEFKFSFAHALDERLRASRRLARGGKSVRERLKRVLGDGGVGAVEGKEGEEKQRQALRAVEKALGDFHVEDLGLDFLQGSVSTSMSATVSESLDVYCQAQAMANADGRGAGVLLVGARKQLGLWTSADWHMQMPSQRNGGMEMTLEQKLTNRTTGTMTCKYDFVGVGGSSAGEETEDVGTGVGLSVGLKRQLTHHAVGNIDWNVGPIPGITTGCRGKAGENGAWKLDLSAGVQNFGLTGSYQRKVVDGSSANARRHYPNSALAEHTQTNKIKKYSFKFGTMGIEIENGTNATLSDDGETSIGWGVCVGVEGCVLKIKYRQRNQQFEFPILLAPGLPYLTRRTAILCLTIPNAVIGVLRNVFILPLLRRKKRFEKKQMRLRYASEIEENRKDALAQRELVAKSAEEKRVFEREIGGLDIEKAVYGSFENVECDVTKRSMTFPDEEKEKDDRKNDDDERKKKTKPKSSERGRQHSDILRDDDSWIDVTVALRHMVERSQLELHDGVSYSSLLGFCDVDPLEKKHLKIRYRYRRALHETCVPQDVGIHLPYDGHRIADSFQTTEEVERISTETAISEEEGEGEDKEEEGDV</sequence>
<dbReference type="STRING" id="41875.K8EEF9"/>
<dbReference type="Pfam" id="PF11875">
    <property type="entry name" value="DnaJ-like_C11_C"/>
    <property type="match status" value="1"/>
</dbReference>
<name>K8EEF9_9CHLO</name>
<dbReference type="InterPro" id="IPR036869">
    <property type="entry name" value="J_dom_sf"/>
</dbReference>
<feature type="domain" description="J" evidence="3">
    <location>
        <begin position="13"/>
        <end position="80"/>
    </location>
</feature>